<gene>
    <name evidence="2" type="ORF">C7460_102109</name>
</gene>
<dbReference type="InterPro" id="IPR011990">
    <property type="entry name" value="TPR-like_helical_dom_sf"/>
</dbReference>
<comment type="caution">
    <text evidence="2">The sequence shown here is derived from an EMBL/GenBank/DDBJ whole genome shotgun (WGS) entry which is preliminary data.</text>
</comment>
<evidence type="ECO:0000313" key="3">
    <source>
        <dbReference type="Proteomes" id="UP000256779"/>
    </source>
</evidence>
<dbReference type="InterPro" id="IPR041662">
    <property type="entry name" value="SusD-like_2"/>
</dbReference>
<keyword evidence="3" id="KW-1185">Reference proteome</keyword>
<dbReference type="RefSeq" id="WP_115866625.1">
    <property type="nucleotide sequence ID" value="NZ_QREG01000002.1"/>
</dbReference>
<feature type="signal peptide" evidence="1">
    <location>
        <begin position="1"/>
        <end position="24"/>
    </location>
</feature>
<evidence type="ECO:0000313" key="2">
    <source>
        <dbReference type="EMBL" id="REE02089.1"/>
    </source>
</evidence>
<dbReference type="PROSITE" id="PS51257">
    <property type="entry name" value="PROKAR_LIPOPROTEIN"/>
    <property type="match status" value="1"/>
</dbReference>
<dbReference type="EMBL" id="QREG01000002">
    <property type="protein sequence ID" value="REE02089.1"/>
    <property type="molecule type" value="Genomic_DNA"/>
</dbReference>
<feature type="chain" id="PRO_5017570034" evidence="1">
    <location>
        <begin position="25"/>
        <end position="490"/>
    </location>
</feature>
<reference evidence="2 3" key="1">
    <citation type="submission" date="2018-07" db="EMBL/GenBank/DDBJ databases">
        <title>Genomic Encyclopedia of Type Strains, Phase IV (KMG-IV): sequencing the most valuable type-strain genomes for metagenomic binning, comparative biology and taxonomic classification.</title>
        <authorList>
            <person name="Goeker M."/>
        </authorList>
    </citation>
    <scope>NUCLEOTIDE SEQUENCE [LARGE SCALE GENOMIC DNA]</scope>
    <source>
        <strain evidence="2 3">DSM 4134</strain>
    </source>
</reference>
<dbReference type="SUPFAM" id="SSF48452">
    <property type="entry name" value="TPR-like"/>
    <property type="match status" value="1"/>
</dbReference>
<dbReference type="OrthoDB" id="622163at2"/>
<organism evidence="2 3">
    <name type="scientific">Marinoscillum furvescens DSM 4134</name>
    <dbReference type="NCBI Taxonomy" id="1122208"/>
    <lineage>
        <taxon>Bacteria</taxon>
        <taxon>Pseudomonadati</taxon>
        <taxon>Bacteroidota</taxon>
        <taxon>Cytophagia</taxon>
        <taxon>Cytophagales</taxon>
        <taxon>Reichenbachiellaceae</taxon>
        <taxon>Marinoscillum</taxon>
    </lineage>
</organism>
<protein>
    <submittedName>
        <fullName evidence="2">SusD-like starch-binding protein associating with outer membrane</fullName>
    </submittedName>
</protein>
<dbReference type="Proteomes" id="UP000256779">
    <property type="component" value="Unassembled WGS sequence"/>
</dbReference>
<evidence type="ECO:0000256" key="1">
    <source>
        <dbReference type="SAM" id="SignalP"/>
    </source>
</evidence>
<keyword evidence="1" id="KW-0732">Signal</keyword>
<proteinExistence type="predicted"/>
<dbReference type="Pfam" id="PF12771">
    <property type="entry name" value="SusD-like_2"/>
    <property type="match status" value="1"/>
</dbReference>
<dbReference type="AlphaFoldDB" id="A0A3D9L6W0"/>
<name>A0A3D9L6W0_MARFU</name>
<sequence>MMKKIYFKALLVLALIGGSTSACDDALDINESPNSPSGSTTAFTLPVAQTTLAYMLNLDLGIMTGFLSQYWTQAYQAAQYQVYDQYNYNGNQTSTAWLHAYAWVLEDLNYVEQKALEDGTPNYAAIARLLSVYTYQVIVDVWDSAPYSEALGGKSGNLNPVYEDGQTIYDGLIADIDEALELINPGAMAITPGADDFLYGGDMAAWVRFANTLKLRIYMRQSEARPSVAEQGIDALYAAGAEFVGLGDDAMVPFPGGSNNENPLYRGEISPNGLGGVNLNGSAAIIQRLVDNNDPRVDFFFDPAETGTFAGAQVGIPQGEGTTQLGSQPQTDNSVPSSTNVIAPNSPVYLMTASESLFLQAEAAERGWGTGDAEQLYNAAVTESFRFTGFAADANSFLNGAYEYPATSAERLETIATQKWYALCGIMNVEAWAELRRADYLDLSPSVAGTGASLNGSTFPQRALYPSSEISTNTNSLPNGNIGDPVWWNK</sequence>
<dbReference type="Gene3D" id="1.25.40.390">
    <property type="match status" value="1"/>
</dbReference>
<accession>A0A3D9L6W0</accession>